<evidence type="ECO:0000313" key="3">
    <source>
        <dbReference type="Proteomes" id="UP000245712"/>
    </source>
</evidence>
<dbReference type="EMBL" id="QEOB01000024">
    <property type="protein sequence ID" value="PVX72513.1"/>
    <property type="molecule type" value="Genomic_DNA"/>
</dbReference>
<evidence type="ECO:0000313" key="2">
    <source>
        <dbReference type="EMBL" id="PVX72513.1"/>
    </source>
</evidence>
<protein>
    <recommendedName>
        <fullName evidence="1">MoaF-like domain-containing protein</fullName>
    </recommendedName>
</protein>
<feature type="domain" description="MoaF-like" evidence="1">
    <location>
        <begin position="11"/>
        <end position="105"/>
    </location>
</feature>
<dbReference type="InterPro" id="IPR012674">
    <property type="entry name" value="Calycin"/>
</dbReference>
<organism evidence="2 3">
    <name type="scientific">Paraburkholderia unamae</name>
    <dbReference type="NCBI Taxonomy" id="219649"/>
    <lineage>
        <taxon>Bacteria</taxon>
        <taxon>Pseudomonadati</taxon>
        <taxon>Pseudomonadota</taxon>
        <taxon>Betaproteobacteria</taxon>
        <taxon>Burkholderiales</taxon>
        <taxon>Burkholderiaceae</taxon>
        <taxon>Paraburkholderia</taxon>
    </lineage>
</organism>
<dbReference type="InterPro" id="IPR053892">
    <property type="entry name" value="MoaF-like"/>
</dbReference>
<gene>
    <name evidence="2" type="ORF">C7402_12483</name>
</gene>
<evidence type="ECO:0000259" key="1">
    <source>
        <dbReference type="Pfam" id="PF22036"/>
    </source>
</evidence>
<reference evidence="2 3" key="1">
    <citation type="submission" date="2018-05" db="EMBL/GenBank/DDBJ databases">
        <title>Genomic Encyclopedia of Type Strains, Phase IV (KMG-V): Genome sequencing to study the core and pangenomes of soil and plant-associated prokaryotes.</title>
        <authorList>
            <person name="Whitman W."/>
        </authorList>
    </citation>
    <scope>NUCLEOTIDE SEQUENCE [LARGE SCALE GENOMIC DNA]</scope>
    <source>
        <strain evidence="2 3">SCZa-39</strain>
    </source>
</reference>
<dbReference type="RefSeq" id="WP_112175877.1">
    <property type="nucleotide sequence ID" value="NZ_QEOB01000024.1"/>
</dbReference>
<proteinExistence type="predicted"/>
<dbReference type="Pfam" id="PF22036">
    <property type="entry name" value="MoaF_like"/>
    <property type="match status" value="1"/>
</dbReference>
<accession>A0ABX5KGP6</accession>
<sequence length="108" mass="12058">MNAPTRRPPFAGKTFEVRYDGLTAINAYAEDGMHMRYEIVEGDFTGAKGEVAYTWQHIAGETYAISWQEASRATVVHIDDFAAGTSRSFFTAPSLDFYRLEGSLRAQP</sequence>
<name>A0ABX5KGP6_9BURK</name>
<comment type="caution">
    <text evidence="2">The sequence shown here is derived from an EMBL/GenBank/DDBJ whole genome shotgun (WGS) entry which is preliminary data.</text>
</comment>
<dbReference type="Proteomes" id="UP000245712">
    <property type="component" value="Unassembled WGS sequence"/>
</dbReference>
<keyword evidence="3" id="KW-1185">Reference proteome</keyword>
<dbReference type="Gene3D" id="2.40.128.20">
    <property type="match status" value="1"/>
</dbReference>